<keyword evidence="8 10" id="KW-0320">Glycogen biosynthesis</keyword>
<dbReference type="PANTHER" id="PTHR43651">
    <property type="entry name" value="1,4-ALPHA-GLUCAN-BRANCHING ENZYME"/>
    <property type="match status" value="1"/>
</dbReference>
<dbReference type="GO" id="GO:0003844">
    <property type="term" value="F:1,4-alpha-glucan branching enzyme activity"/>
    <property type="evidence" value="ECO:0007669"/>
    <property type="project" value="UniProtKB-UniRule"/>
</dbReference>
<dbReference type="FunFam" id="2.60.40.10:FF:000169">
    <property type="entry name" value="1,4-alpha-glucan branching enzyme GlgB"/>
    <property type="match status" value="1"/>
</dbReference>
<dbReference type="KEGG" id="kba:A0U89_01210"/>
<dbReference type="NCBIfam" id="TIGR01515">
    <property type="entry name" value="branching_enzym"/>
    <property type="match status" value="1"/>
</dbReference>
<dbReference type="SUPFAM" id="SSF51011">
    <property type="entry name" value="Glycosyl hydrolase domain"/>
    <property type="match status" value="1"/>
</dbReference>
<reference evidence="11 12" key="1">
    <citation type="journal article" date="2016" name="Microb. Cell Fact.">
        <title>Dissection of exopolysaccharide biosynthesis in Kozakia baliensis.</title>
        <authorList>
            <person name="Brandt J.U."/>
            <person name="Jakob F."/>
            <person name="Behr J."/>
            <person name="Geissler A.J."/>
            <person name="Vogel R.F."/>
        </authorList>
    </citation>
    <scope>NUCLEOTIDE SEQUENCE [LARGE SCALE GENOMIC DNA]</scope>
    <source>
        <strain evidence="11 12">DSM 14400</strain>
    </source>
</reference>
<gene>
    <name evidence="10" type="primary">glgB</name>
    <name evidence="11" type="ORF">A0U89_01210</name>
</gene>
<evidence type="ECO:0000256" key="5">
    <source>
        <dbReference type="ARBA" id="ARBA00022600"/>
    </source>
</evidence>
<name>A0A1D8UR39_9PROT</name>
<keyword evidence="5 10" id="KW-0321">Glycogen metabolism</keyword>
<evidence type="ECO:0000256" key="8">
    <source>
        <dbReference type="ARBA" id="ARBA00023056"/>
    </source>
</evidence>
<dbReference type="PANTHER" id="PTHR43651:SF3">
    <property type="entry name" value="1,4-ALPHA-GLUCAN-BRANCHING ENZYME"/>
    <property type="match status" value="1"/>
</dbReference>
<dbReference type="Pfam" id="PF22019">
    <property type="entry name" value="GlgB_N"/>
    <property type="match status" value="1"/>
</dbReference>
<dbReference type="Pfam" id="PF02806">
    <property type="entry name" value="Alpha-amylase_C"/>
    <property type="match status" value="1"/>
</dbReference>
<evidence type="ECO:0000256" key="4">
    <source>
        <dbReference type="ARBA" id="ARBA00009000"/>
    </source>
</evidence>
<dbReference type="Gene3D" id="2.60.40.10">
    <property type="entry name" value="Immunoglobulins"/>
    <property type="match status" value="2"/>
</dbReference>
<comment type="subunit">
    <text evidence="10">Monomer.</text>
</comment>
<dbReference type="Gene3D" id="3.20.20.80">
    <property type="entry name" value="Glycosidases"/>
    <property type="match status" value="1"/>
</dbReference>
<keyword evidence="7 10" id="KW-0808">Transferase</keyword>
<dbReference type="InterPro" id="IPR014756">
    <property type="entry name" value="Ig_E-set"/>
</dbReference>
<dbReference type="eggNOG" id="COG0296">
    <property type="taxonomic scope" value="Bacteria"/>
</dbReference>
<evidence type="ECO:0000313" key="12">
    <source>
        <dbReference type="Proteomes" id="UP000179145"/>
    </source>
</evidence>
<dbReference type="AlphaFoldDB" id="A0A1D8UR39"/>
<dbReference type="InterPro" id="IPR004193">
    <property type="entry name" value="Glyco_hydro_13_N"/>
</dbReference>
<dbReference type="FunFam" id="2.60.40.1180:FF:000002">
    <property type="entry name" value="1,4-alpha-glucan branching enzyme GlgB"/>
    <property type="match status" value="1"/>
</dbReference>
<dbReference type="Proteomes" id="UP000179145">
    <property type="component" value="Chromosome"/>
</dbReference>
<sequence>MQDSVTDIVSVSKKKKTSHAIQDRIEALVTGHCHDPFSILGRHREGRGDVVRVFYPDAQEVRLVVIKAKGEPVEKAMQRIDPRGVYSATIPQNARYRLRILWADHWQDTYDPYSFGVLLGDLDLHLFSEGRHQELDRVMGAHAMEVDGIAGVRFAVWAPNAKRVSVIGDFNIWDGRRHPMRLRHSAGIWELFIPDIGPGERYKYEIMSPNGTMQAAKADPYAQYAELPPATASVVTDPTEFSWHDKEWLASRAKHQNIHAPISIYEIHVPSWRHPARGGHISWNELGDNLIPYIKELGFTHIELMPITEYPYSGSWGYQPLSMFAPTSRHGTAADFARFVDRCHQAQIGVIMDWVPAHFPADPHGLAHFDGTHLYEHADPQEGYHQDWHTLIYNFGRNEVRGFLICSALYWTRKFHIDGLRVDAVASMLYRDYSRKEGEWRPNIYGGRENLEAINFLHELSSVMRELFPDAMLIAEESTAWPGVTAAPETGGLGFRFKWNMGWMHDTLRYMQHDPLWRSYHANDLTFGMVYAFSERFILPLSHDEVVHGKGSLLSRMPGDDWQRHANLRSYFALMWAYPGKKLLFMGGELAQWEEWHYEGEIAWHRLNDPFGKGMHDTVAALNKLYVSLPALHADDYTYHGFQWVIADDVKNCVFAWVRYAPNAAPVLIVCNMTPVPRLEYRVGVPHGGYWHERLNTDAECYGGSNMGNAGGVMAEEFPAHGMGTSVVLTLPPLSVLYLSPVAS</sequence>
<dbReference type="InterPro" id="IPR037439">
    <property type="entry name" value="Branching_enzy"/>
</dbReference>
<dbReference type="HAMAP" id="MF_00685">
    <property type="entry name" value="GlgB"/>
    <property type="match status" value="1"/>
</dbReference>
<dbReference type="InterPro" id="IPR006048">
    <property type="entry name" value="A-amylase/branching_C"/>
</dbReference>
<evidence type="ECO:0000256" key="2">
    <source>
        <dbReference type="ARBA" id="ARBA00002953"/>
    </source>
</evidence>
<protein>
    <recommendedName>
        <fullName evidence="10">1,4-alpha-glucan branching enzyme GlgB</fullName>
        <ecNumber evidence="10">2.4.1.18</ecNumber>
    </recommendedName>
    <alternativeName>
        <fullName evidence="10">1,4-alpha-D-glucan:1,4-alpha-D-glucan 6-glucosyl-transferase</fullName>
    </alternativeName>
    <alternativeName>
        <fullName evidence="10">Alpha-(1-&gt;4)-glucan branching enzyme</fullName>
    </alternativeName>
    <alternativeName>
        <fullName evidence="10">Glycogen branching enzyme</fullName>
        <shortName evidence="10">BE</shortName>
    </alternativeName>
</protein>
<dbReference type="InterPro" id="IPR054169">
    <property type="entry name" value="GlgB_N"/>
</dbReference>
<dbReference type="GO" id="GO:0004553">
    <property type="term" value="F:hydrolase activity, hydrolyzing O-glycosyl compounds"/>
    <property type="evidence" value="ECO:0007669"/>
    <property type="project" value="InterPro"/>
</dbReference>
<accession>A0A1D8UR39</accession>
<comment type="catalytic activity">
    <reaction evidence="1 10">
        <text>Transfers a segment of a (1-&gt;4)-alpha-D-glucan chain to a primary hydroxy group in a similar glucan chain.</text>
        <dbReference type="EC" id="2.4.1.18"/>
    </reaction>
</comment>
<dbReference type="Pfam" id="PF00128">
    <property type="entry name" value="Alpha-amylase"/>
    <property type="match status" value="1"/>
</dbReference>
<dbReference type="FunFam" id="3.20.20.80:FF:000003">
    <property type="entry name" value="1,4-alpha-glucan branching enzyme GlgB"/>
    <property type="match status" value="1"/>
</dbReference>
<dbReference type="GO" id="GO:0043169">
    <property type="term" value="F:cation binding"/>
    <property type="evidence" value="ECO:0007669"/>
    <property type="project" value="InterPro"/>
</dbReference>
<keyword evidence="12" id="KW-1185">Reference proteome</keyword>
<keyword evidence="9 10" id="KW-0119">Carbohydrate metabolism</keyword>
<dbReference type="STRING" id="153496.A0U89_01210"/>
<dbReference type="Pfam" id="PF02922">
    <property type="entry name" value="CBM_48"/>
    <property type="match status" value="1"/>
</dbReference>
<dbReference type="InterPro" id="IPR013783">
    <property type="entry name" value="Ig-like_fold"/>
</dbReference>
<evidence type="ECO:0000256" key="1">
    <source>
        <dbReference type="ARBA" id="ARBA00000826"/>
    </source>
</evidence>
<dbReference type="UniPathway" id="UPA00164"/>
<dbReference type="InterPro" id="IPR006047">
    <property type="entry name" value="GH13_cat_dom"/>
</dbReference>
<dbReference type="NCBIfam" id="NF003811">
    <property type="entry name" value="PRK05402.1"/>
    <property type="match status" value="1"/>
</dbReference>
<dbReference type="PIRSF" id="PIRSF000463">
    <property type="entry name" value="GlgB"/>
    <property type="match status" value="1"/>
</dbReference>
<evidence type="ECO:0000313" key="11">
    <source>
        <dbReference type="EMBL" id="AOX15977.1"/>
    </source>
</evidence>
<dbReference type="InterPro" id="IPR006407">
    <property type="entry name" value="GlgB"/>
</dbReference>
<proteinExistence type="inferred from homology"/>
<evidence type="ECO:0000256" key="10">
    <source>
        <dbReference type="HAMAP-Rule" id="MF_00685"/>
    </source>
</evidence>
<dbReference type="EC" id="2.4.1.18" evidence="10"/>
<dbReference type="InterPro" id="IPR017853">
    <property type="entry name" value="GH"/>
</dbReference>
<dbReference type="EMBL" id="CP014674">
    <property type="protein sequence ID" value="AOX15977.1"/>
    <property type="molecule type" value="Genomic_DNA"/>
</dbReference>
<evidence type="ECO:0000256" key="9">
    <source>
        <dbReference type="ARBA" id="ARBA00023277"/>
    </source>
</evidence>
<evidence type="ECO:0000256" key="6">
    <source>
        <dbReference type="ARBA" id="ARBA00022676"/>
    </source>
</evidence>
<evidence type="ECO:0000256" key="3">
    <source>
        <dbReference type="ARBA" id="ARBA00004964"/>
    </source>
</evidence>
<organism evidence="11 12">
    <name type="scientific">Kozakia baliensis</name>
    <dbReference type="NCBI Taxonomy" id="153496"/>
    <lineage>
        <taxon>Bacteria</taxon>
        <taxon>Pseudomonadati</taxon>
        <taxon>Pseudomonadota</taxon>
        <taxon>Alphaproteobacteria</taxon>
        <taxon>Acetobacterales</taxon>
        <taxon>Acetobacteraceae</taxon>
        <taxon>Kozakia</taxon>
    </lineage>
</organism>
<comment type="pathway">
    <text evidence="3 10">Glycan biosynthesis; glycogen biosynthesis.</text>
</comment>
<comment type="function">
    <text evidence="2 10">Catalyzes the formation of the alpha-1,6-glucosidic linkages in glycogen by scission of a 1,4-alpha-linked oligosaccharide from growing alpha-1,4-glucan chains and the subsequent attachment of the oligosaccharide to the alpha-1,6 position.</text>
</comment>
<dbReference type="CDD" id="cd11322">
    <property type="entry name" value="AmyAc_Glg_BE"/>
    <property type="match status" value="1"/>
</dbReference>
<dbReference type="InterPro" id="IPR044143">
    <property type="entry name" value="GlgB_N_E_set_prok"/>
</dbReference>
<evidence type="ECO:0000256" key="7">
    <source>
        <dbReference type="ARBA" id="ARBA00022679"/>
    </source>
</evidence>
<dbReference type="RefSeq" id="WP_070401815.1">
    <property type="nucleotide sequence ID" value="NZ_BJVW01000004.1"/>
</dbReference>
<dbReference type="Gene3D" id="2.60.40.1180">
    <property type="entry name" value="Golgi alpha-mannosidase II"/>
    <property type="match status" value="1"/>
</dbReference>
<dbReference type="NCBIfam" id="NF008967">
    <property type="entry name" value="PRK12313.1"/>
    <property type="match status" value="1"/>
</dbReference>
<feature type="active site" description="Nucleophile" evidence="10">
    <location>
        <position position="423"/>
    </location>
</feature>
<keyword evidence="6 10" id="KW-0328">Glycosyltransferase</keyword>
<dbReference type="SUPFAM" id="SSF51445">
    <property type="entry name" value="(Trans)glycosidases"/>
    <property type="match status" value="1"/>
</dbReference>
<dbReference type="InterPro" id="IPR013780">
    <property type="entry name" value="Glyco_hydro_b"/>
</dbReference>
<dbReference type="GO" id="GO:0005978">
    <property type="term" value="P:glycogen biosynthetic process"/>
    <property type="evidence" value="ECO:0007669"/>
    <property type="project" value="UniProtKB-UniRule"/>
</dbReference>
<dbReference type="OrthoDB" id="9800174at2"/>
<feature type="active site" description="Proton donor" evidence="10">
    <location>
        <position position="476"/>
    </location>
</feature>
<comment type="similarity">
    <text evidence="4 10">Belongs to the glycosyl hydrolase 13 family. GlgB subfamily.</text>
</comment>
<dbReference type="SUPFAM" id="SSF81296">
    <property type="entry name" value="E set domains"/>
    <property type="match status" value="2"/>
</dbReference>
<dbReference type="GO" id="GO:0005829">
    <property type="term" value="C:cytosol"/>
    <property type="evidence" value="ECO:0007669"/>
    <property type="project" value="TreeGrafter"/>
</dbReference>
<dbReference type="CDD" id="cd02855">
    <property type="entry name" value="E_set_GBE_prok_N"/>
    <property type="match status" value="1"/>
</dbReference>
<dbReference type="SMART" id="SM00642">
    <property type="entry name" value="Aamy"/>
    <property type="match status" value="1"/>
</dbReference>